<dbReference type="NCBIfam" id="TIGR00185">
    <property type="entry name" value="tRNA_yibK_trmL"/>
    <property type="match status" value="1"/>
</dbReference>
<accession>A0A6N7X3I0</accession>
<evidence type="ECO:0000313" key="9">
    <source>
        <dbReference type="EMBL" id="MST70072.1"/>
    </source>
</evidence>
<comment type="similarity">
    <text evidence="6">Belongs to the class IV-like SAM-binding methyltransferase superfamily. RNA methyltransferase TrmH family. TrmL subfamily.</text>
</comment>
<evidence type="ECO:0000256" key="2">
    <source>
        <dbReference type="ARBA" id="ARBA00022603"/>
    </source>
</evidence>
<dbReference type="GO" id="GO:0005737">
    <property type="term" value="C:cytoplasm"/>
    <property type="evidence" value="ECO:0007669"/>
    <property type="project" value="UniProtKB-SubCell"/>
</dbReference>
<dbReference type="FunFam" id="3.40.1280.10:FF:000002">
    <property type="entry name" value="Peptidylprolyl isomerase"/>
    <property type="match status" value="1"/>
</dbReference>
<keyword evidence="5 6" id="KW-0819">tRNA processing</keyword>
<dbReference type="EC" id="2.1.1.207" evidence="6"/>
<dbReference type="Gene3D" id="3.40.1280.10">
    <property type="match status" value="1"/>
</dbReference>
<proteinExistence type="inferred from homology"/>
<dbReference type="InterPro" id="IPR029026">
    <property type="entry name" value="tRNA_m1G_MTases_N"/>
</dbReference>
<keyword evidence="10" id="KW-1185">Reference proteome</keyword>
<evidence type="ECO:0000256" key="7">
    <source>
        <dbReference type="PIRSR" id="PIRSR029256-1"/>
    </source>
</evidence>
<dbReference type="GO" id="GO:0008757">
    <property type="term" value="F:S-adenosylmethionine-dependent methyltransferase activity"/>
    <property type="evidence" value="ECO:0007669"/>
    <property type="project" value="UniProtKB-UniRule"/>
</dbReference>
<dbReference type="HAMAP" id="MF_01885">
    <property type="entry name" value="tRNA_methyltr_TrmL"/>
    <property type="match status" value="1"/>
</dbReference>
<dbReference type="AlphaFoldDB" id="A0A6N7X3I0"/>
<evidence type="ECO:0000256" key="4">
    <source>
        <dbReference type="ARBA" id="ARBA00022691"/>
    </source>
</evidence>
<evidence type="ECO:0000313" key="10">
    <source>
        <dbReference type="Proteomes" id="UP000469424"/>
    </source>
</evidence>
<dbReference type="PANTHER" id="PTHR42971">
    <property type="entry name" value="TRNA (CYTIDINE(34)-2'-O)-METHYLTRANSFERASE"/>
    <property type="match status" value="1"/>
</dbReference>
<organism evidence="9 10">
    <name type="scientific">Mogibacterium kristiansenii</name>
    <dbReference type="NCBI Taxonomy" id="2606708"/>
    <lineage>
        <taxon>Bacteria</taxon>
        <taxon>Bacillati</taxon>
        <taxon>Bacillota</taxon>
        <taxon>Clostridia</taxon>
        <taxon>Peptostreptococcales</taxon>
        <taxon>Anaerovoracaceae</taxon>
        <taxon>Mogibacterium</taxon>
    </lineage>
</organism>
<dbReference type="RefSeq" id="WP_154553632.1">
    <property type="nucleotide sequence ID" value="NZ_JAQXUZ010000021.1"/>
</dbReference>
<dbReference type="InterPro" id="IPR029028">
    <property type="entry name" value="Alpha/beta_knot_MTases"/>
</dbReference>
<feature type="binding site" evidence="6 7">
    <location>
        <position position="100"/>
    </location>
    <ligand>
        <name>S-adenosyl-L-methionine</name>
        <dbReference type="ChEBI" id="CHEBI:59789"/>
    </ligand>
</feature>
<evidence type="ECO:0000256" key="1">
    <source>
        <dbReference type="ARBA" id="ARBA00022490"/>
    </source>
</evidence>
<evidence type="ECO:0000256" key="5">
    <source>
        <dbReference type="ARBA" id="ARBA00022694"/>
    </source>
</evidence>
<keyword evidence="2 6" id="KW-0489">Methyltransferase</keyword>
<evidence type="ECO:0000256" key="3">
    <source>
        <dbReference type="ARBA" id="ARBA00022679"/>
    </source>
</evidence>
<dbReference type="GO" id="GO:0002130">
    <property type="term" value="P:wobble position ribose methylation"/>
    <property type="evidence" value="ECO:0007669"/>
    <property type="project" value="TreeGrafter"/>
</dbReference>
<comment type="subcellular location">
    <subcellularLocation>
        <location evidence="6">Cytoplasm</location>
    </subcellularLocation>
</comment>
<evidence type="ECO:0000259" key="8">
    <source>
        <dbReference type="Pfam" id="PF00588"/>
    </source>
</evidence>
<dbReference type="Proteomes" id="UP000469424">
    <property type="component" value="Unassembled WGS sequence"/>
</dbReference>
<comment type="function">
    <text evidence="6">Could methylate the ribose at the nucleotide 34 wobble position in tRNA.</text>
</comment>
<name>A0A6N7X3I0_9FIRM</name>
<keyword evidence="1 6" id="KW-0963">Cytoplasm</keyword>
<comment type="catalytic activity">
    <reaction evidence="6">
        <text>cytidine(34) in tRNA + S-adenosyl-L-methionine = 2'-O-methylcytidine(34) in tRNA + S-adenosyl-L-homocysteine + H(+)</text>
        <dbReference type="Rhea" id="RHEA:43084"/>
        <dbReference type="Rhea" id="RHEA-COMP:10331"/>
        <dbReference type="Rhea" id="RHEA-COMP:10332"/>
        <dbReference type="ChEBI" id="CHEBI:15378"/>
        <dbReference type="ChEBI" id="CHEBI:57856"/>
        <dbReference type="ChEBI" id="CHEBI:59789"/>
        <dbReference type="ChEBI" id="CHEBI:74495"/>
        <dbReference type="ChEBI" id="CHEBI:82748"/>
        <dbReference type="EC" id="2.1.1.207"/>
    </reaction>
</comment>
<dbReference type="Pfam" id="PF00588">
    <property type="entry name" value="SpoU_methylase"/>
    <property type="match status" value="1"/>
</dbReference>
<dbReference type="PIRSF" id="PIRSF029256">
    <property type="entry name" value="SpoU_TrmH_prd"/>
    <property type="match status" value="1"/>
</dbReference>
<keyword evidence="3 6" id="KW-0808">Transferase</keyword>
<dbReference type="CDD" id="cd18094">
    <property type="entry name" value="SpoU-like_TrmL"/>
    <property type="match status" value="1"/>
</dbReference>
<protein>
    <recommendedName>
        <fullName evidence="6">Putative tRNA (cytidine(34)-2'-O)-methyltransferase</fullName>
        <ecNumber evidence="6">2.1.1.207</ecNumber>
    </recommendedName>
    <alternativeName>
        <fullName evidence="6">tRNA (cytidine/uridine-2'-O-)-methyltransferase</fullName>
    </alternativeName>
</protein>
<comment type="caution">
    <text evidence="9">The sequence shown here is derived from an EMBL/GenBank/DDBJ whole genome shotgun (WGS) entry which is preliminary data.</text>
</comment>
<gene>
    <name evidence="9" type="primary">trmL</name>
    <name evidence="9" type="ORF">FYJ65_01755</name>
</gene>
<dbReference type="EMBL" id="VUNA01000002">
    <property type="protein sequence ID" value="MST70072.1"/>
    <property type="molecule type" value="Genomic_DNA"/>
</dbReference>
<dbReference type="GO" id="GO:0042802">
    <property type="term" value="F:identical protein binding"/>
    <property type="evidence" value="ECO:0007669"/>
    <property type="project" value="UniProtKB-ARBA"/>
</dbReference>
<dbReference type="PANTHER" id="PTHR42971:SF1">
    <property type="entry name" value="TRNA (CYTIDINE(34)-2'-O)-METHYLTRANSFERASE"/>
    <property type="match status" value="1"/>
</dbReference>
<feature type="binding site" evidence="6 7">
    <location>
        <position position="121"/>
    </location>
    <ligand>
        <name>S-adenosyl-L-methionine</name>
        <dbReference type="ChEBI" id="CHEBI:59789"/>
    </ligand>
</feature>
<feature type="domain" description="tRNA/rRNA methyltransferase SpoU type" evidence="8">
    <location>
        <begin position="3"/>
        <end position="143"/>
    </location>
</feature>
<dbReference type="GO" id="GO:0003723">
    <property type="term" value="F:RNA binding"/>
    <property type="evidence" value="ECO:0007669"/>
    <property type="project" value="InterPro"/>
</dbReference>
<feature type="binding site" evidence="6 7">
    <location>
        <position position="131"/>
    </location>
    <ligand>
        <name>S-adenosyl-L-methionine</name>
        <dbReference type="ChEBI" id="CHEBI:59789"/>
    </ligand>
</feature>
<dbReference type="InterPro" id="IPR001537">
    <property type="entry name" value="SpoU_MeTrfase"/>
</dbReference>
<dbReference type="SUPFAM" id="SSF75217">
    <property type="entry name" value="alpha/beta knot"/>
    <property type="match status" value="1"/>
</dbReference>
<dbReference type="GO" id="GO:0008175">
    <property type="term" value="F:tRNA methyltransferase activity"/>
    <property type="evidence" value="ECO:0007669"/>
    <property type="project" value="UniProtKB-UniRule"/>
</dbReference>
<sequence>MYHVVLVEPEIPQNTGNIARTCAATNTRLHLVRPLGFNIDDKSVRRAGLDYWQYVDLEVHDSLEAFIRDYGDYRWFLATTHGGKKYTDVEYKDGDMILFGRETRGLPKDFIQEHREGAVRIPMSEQTRLRSLNLSNSVNIILFEALRQNGFPGLQ</sequence>
<comment type="catalytic activity">
    <reaction evidence="6">
        <text>5-carboxymethylaminomethyluridine(34) in tRNA(Leu) + S-adenosyl-L-methionine = 5-carboxymethylaminomethyl-2'-O-methyluridine(34) in tRNA(Leu) + S-adenosyl-L-homocysteine + H(+)</text>
        <dbReference type="Rhea" id="RHEA:43088"/>
        <dbReference type="Rhea" id="RHEA-COMP:10333"/>
        <dbReference type="Rhea" id="RHEA-COMP:10334"/>
        <dbReference type="ChEBI" id="CHEBI:15378"/>
        <dbReference type="ChEBI" id="CHEBI:57856"/>
        <dbReference type="ChEBI" id="CHEBI:59789"/>
        <dbReference type="ChEBI" id="CHEBI:74508"/>
        <dbReference type="ChEBI" id="CHEBI:74511"/>
        <dbReference type="EC" id="2.1.1.207"/>
    </reaction>
</comment>
<dbReference type="InterPro" id="IPR016914">
    <property type="entry name" value="TrmL"/>
</dbReference>
<keyword evidence="4 6" id="KW-0949">S-adenosyl-L-methionine</keyword>
<comment type="caution">
    <text evidence="6">Lacks conserved residue(s) required for the propagation of feature annotation.</text>
</comment>
<evidence type="ECO:0000256" key="6">
    <source>
        <dbReference type="HAMAP-Rule" id="MF_01885"/>
    </source>
</evidence>
<reference evidence="9 10" key="1">
    <citation type="submission" date="2019-08" db="EMBL/GenBank/DDBJ databases">
        <title>In-depth cultivation of the pig gut microbiome towards novel bacterial diversity and tailored functional studies.</title>
        <authorList>
            <person name="Wylensek D."/>
            <person name="Hitch T.C.A."/>
            <person name="Clavel T."/>
        </authorList>
    </citation>
    <scope>NUCLEOTIDE SEQUENCE [LARGE SCALE GENOMIC DNA]</scope>
    <source>
        <strain evidence="9 10">WCA-MUC-591-APC-4B</strain>
    </source>
</reference>